<name>A0A011PXX3_9PROT</name>
<evidence type="ECO:0000313" key="2">
    <source>
        <dbReference type="Proteomes" id="UP000021816"/>
    </source>
</evidence>
<dbReference type="AlphaFoldDB" id="A0A011PXX3"/>
<evidence type="ECO:0000313" key="1">
    <source>
        <dbReference type="EMBL" id="EXI81837.1"/>
    </source>
</evidence>
<accession>A0A011PXX3</accession>
<gene>
    <name evidence="1" type="ORF">AW10_00918</name>
</gene>
<reference evidence="1 2" key="1">
    <citation type="submission" date="2014-02" db="EMBL/GenBank/DDBJ databases">
        <title>Expanding our view of genomic diversity in Candidatus Accumulibacter clades.</title>
        <authorList>
            <person name="Skennerton C.T."/>
            <person name="Barr J.J."/>
            <person name="Slater F.R."/>
            <person name="Bond P.L."/>
            <person name="Tyson G.W."/>
        </authorList>
    </citation>
    <scope>NUCLEOTIDE SEQUENCE [LARGE SCALE GENOMIC DNA]</scope>
    <source>
        <strain evidence="2">BA-92</strain>
    </source>
</reference>
<sequence length="739" mass="78502">MRLPATALAILRHLGVGLAAGLAAIVVRPVLATTEARPMGAEQVAALPVVNPADPGEHLPSQGRSLFEELFAVRRGAAAEIDVPFPFAALLARIDSQLQRDPASPLPPAKRVLIPLGRSLQRTAAAPDFFAYPRVLVAVDSPPLAAGVPLLKDRLYLGYQEQSAVIEIISYNEAAGRFEFQLLKDYRAGGKARLVYANRSICFTCHQNGSPIFSRALWDETNANDQVAATLLASGQSFYGIPPERGVDVPYAIDNASERANGFALTQLLWRAGCGGSTAEARACRAGLFAAALRHALSGGQTWTPDARFVAAVDKPLRAQVRVRWPGGLTAGNPDIPNRNPLQGVNSWPADSAARMAFSEVPARFDPLLARPAGALWRPDAPDALRQLVAGLAEFVAAPDRRQLESALAERAPPAAQRLSVPCRIDTQVASRWSLRCTAAGGSLLAGTLSVQGGRPRGGRLTRLALPDGTALNNLDLTLTLIGRASEAGATLSPQADGLPARNAAADAIASLEIRRGEARAGEGRRDEQLDGEAILGIRPDFTIVQQAIDRLLSGPQAATLFGPVPFPRRALFSALFAELGVPAVAPCCEVAEHLPPAQLEVAAVAPGQTPSSAADPLLRSFQPYCAACHQTAETFPPNFLQGTAAEVDARLRHCAPRLYVRLAMADMPPAQRAKTPMPPESMLPAFASDPQAWRNSPVRSALLAQVTQWLRAETGQAPQLETLLTAGYEALRPCLPAH</sequence>
<dbReference type="EMBL" id="JEMX01000017">
    <property type="protein sequence ID" value="EXI81837.1"/>
    <property type="molecule type" value="Genomic_DNA"/>
</dbReference>
<comment type="caution">
    <text evidence="1">The sequence shown here is derived from an EMBL/GenBank/DDBJ whole genome shotgun (WGS) entry which is preliminary data.</text>
</comment>
<proteinExistence type="predicted"/>
<organism evidence="1 2">
    <name type="scientific">Candidatus Accumulibacter appositus</name>
    <dbReference type="NCBI Taxonomy" id="1454003"/>
    <lineage>
        <taxon>Bacteria</taxon>
        <taxon>Pseudomonadati</taxon>
        <taxon>Pseudomonadota</taxon>
        <taxon>Betaproteobacteria</taxon>
        <taxon>Candidatus Accumulibacter</taxon>
    </lineage>
</organism>
<dbReference type="STRING" id="1454003.AW10_00918"/>
<dbReference type="PATRIC" id="fig|1454003.3.peg.942"/>
<dbReference type="Proteomes" id="UP000021816">
    <property type="component" value="Unassembled WGS sequence"/>
</dbReference>
<protein>
    <submittedName>
        <fullName evidence="1">Uncharacterized protein</fullName>
    </submittedName>
</protein>